<reference evidence="1 2" key="1">
    <citation type="submission" date="2020-08" db="EMBL/GenBank/DDBJ databases">
        <title>Genomic Encyclopedia of Type Strains, Phase IV (KMG-IV): sequencing the most valuable type-strain genomes for metagenomic binning, comparative biology and taxonomic classification.</title>
        <authorList>
            <person name="Goeker M."/>
        </authorList>
    </citation>
    <scope>NUCLEOTIDE SEQUENCE [LARGE SCALE GENOMIC DNA]</scope>
    <source>
        <strain evidence="1 2">DSM 29007</strain>
    </source>
</reference>
<keyword evidence="2" id="KW-1185">Reference proteome</keyword>
<dbReference type="Proteomes" id="UP000582837">
    <property type="component" value="Unassembled WGS sequence"/>
</dbReference>
<gene>
    <name evidence="1" type="ORF">HNQ61_001192</name>
</gene>
<accession>A0A841GLV5</accession>
<evidence type="ECO:0000313" key="1">
    <source>
        <dbReference type="EMBL" id="MBB6069577.1"/>
    </source>
</evidence>
<proteinExistence type="predicted"/>
<name>A0A841GLV5_9BACT</name>
<dbReference type="RefSeq" id="WP_170037307.1">
    <property type="nucleotide sequence ID" value="NZ_JABDTL010000002.1"/>
</dbReference>
<dbReference type="AlphaFoldDB" id="A0A841GLV5"/>
<comment type="caution">
    <text evidence="1">The sequence shown here is derived from an EMBL/GenBank/DDBJ whole genome shotgun (WGS) entry which is preliminary data.</text>
</comment>
<organism evidence="1 2">
    <name type="scientific">Longimicrobium terrae</name>
    <dbReference type="NCBI Taxonomy" id="1639882"/>
    <lineage>
        <taxon>Bacteria</taxon>
        <taxon>Pseudomonadati</taxon>
        <taxon>Gemmatimonadota</taxon>
        <taxon>Longimicrobiia</taxon>
        <taxon>Longimicrobiales</taxon>
        <taxon>Longimicrobiaceae</taxon>
        <taxon>Longimicrobium</taxon>
    </lineage>
</organism>
<evidence type="ECO:0000313" key="2">
    <source>
        <dbReference type="Proteomes" id="UP000582837"/>
    </source>
</evidence>
<protein>
    <submittedName>
        <fullName evidence="1">Uncharacterized protein</fullName>
    </submittedName>
</protein>
<dbReference type="EMBL" id="JACHIA010000002">
    <property type="protein sequence ID" value="MBB6069577.1"/>
    <property type="molecule type" value="Genomic_DNA"/>
</dbReference>
<sequence length="129" mass="14315">MNAYSPLCMDEMAHLYQPGNEGALDAWDRLTGAFHVLLLLHSRRYPRPFASEEYARSAIPEALNVLRGTAFFSRARANACAVARLVAEVADVRNPGASWRADEMIDAMLDEDAALRAYPEPPPVLVTRN</sequence>